<dbReference type="GO" id="GO:0004181">
    <property type="term" value="F:metallocarboxypeptidase activity"/>
    <property type="evidence" value="ECO:0007669"/>
    <property type="project" value="InterPro"/>
</dbReference>
<accession>A0A8S2SEA1</accession>
<gene>
    <name evidence="4" type="ORF">BYL167_LOCUS24475</name>
    <name evidence="6" type="ORF">GIL414_LOCUS27853</name>
    <name evidence="5" type="ORF">SMN809_LOCUS27279</name>
</gene>
<dbReference type="GO" id="GO:0008270">
    <property type="term" value="F:zinc ion binding"/>
    <property type="evidence" value="ECO:0007669"/>
    <property type="project" value="InterPro"/>
</dbReference>
<dbReference type="Proteomes" id="UP000681720">
    <property type="component" value="Unassembled WGS sequence"/>
</dbReference>
<feature type="non-terminal residue" evidence="4">
    <location>
        <position position="1"/>
    </location>
</feature>
<dbReference type="Gene3D" id="3.40.630.10">
    <property type="entry name" value="Zn peptidases"/>
    <property type="match status" value="1"/>
</dbReference>
<dbReference type="SUPFAM" id="SSF53187">
    <property type="entry name" value="Zn-dependent exopeptidases"/>
    <property type="match status" value="1"/>
</dbReference>
<name>A0A8S2SEA1_9BILA</name>
<evidence type="ECO:0000313" key="5">
    <source>
        <dbReference type="EMBL" id="CAF4328697.1"/>
    </source>
</evidence>
<dbReference type="PROSITE" id="PS52035">
    <property type="entry name" value="PEPTIDASE_M14"/>
    <property type="match status" value="1"/>
</dbReference>
<dbReference type="EMBL" id="CAJOBI010041990">
    <property type="protein sequence ID" value="CAF4328697.1"/>
    <property type="molecule type" value="Genomic_DNA"/>
</dbReference>
<sequence length="62" mass="7052">AQVSNFLRAHNDTVVHYINFHSYSQLWMSPWGYTTKKPEQFKLQDDGSAKAVKALGAVFGKH</sequence>
<proteinExistence type="inferred from homology"/>
<evidence type="ECO:0000313" key="6">
    <source>
        <dbReference type="EMBL" id="CAF4348071.1"/>
    </source>
</evidence>
<organism evidence="4 7">
    <name type="scientific">Rotaria magnacalcarata</name>
    <dbReference type="NCBI Taxonomy" id="392030"/>
    <lineage>
        <taxon>Eukaryota</taxon>
        <taxon>Metazoa</taxon>
        <taxon>Spiralia</taxon>
        <taxon>Gnathifera</taxon>
        <taxon>Rotifera</taxon>
        <taxon>Eurotatoria</taxon>
        <taxon>Bdelloidea</taxon>
        <taxon>Philodinida</taxon>
        <taxon>Philodinidae</taxon>
        <taxon>Rotaria</taxon>
    </lineage>
</organism>
<dbReference type="InterPro" id="IPR000834">
    <property type="entry name" value="Peptidase_M14"/>
</dbReference>
<comment type="caution">
    <text evidence="2">Lacks conserved residue(s) required for the propagation of feature annotation.</text>
</comment>
<reference evidence="4" key="1">
    <citation type="submission" date="2021-02" db="EMBL/GenBank/DDBJ databases">
        <authorList>
            <person name="Nowell W R."/>
        </authorList>
    </citation>
    <scope>NUCLEOTIDE SEQUENCE</scope>
</reference>
<evidence type="ECO:0000313" key="4">
    <source>
        <dbReference type="EMBL" id="CAF4223324.1"/>
    </source>
</evidence>
<evidence type="ECO:0000256" key="2">
    <source>
        <dbReference type="PROSITE-ProRule" id="PRU01379"/>
    </source>
</evidence>
<dbReference type="Proteomes" id="UP000681967">
    <property type="component" value="Unassembled WGS sequence"/>
</dbReference>
<dbReference type="GO" id="GO:0006508">
    <property type="term" value="P:proteolysis"/>
    <property type="evidence" value="ECO:0007669"/>
    <property type="project" value="InterPro"/>
</dbReference>
<comment type="caution">
    <text evidence="4">The sequence shown here is derived from an EMBL/GenBank/DDBJ whole genome shotgun (WGS) entry which is preliminary data.</text>
</comment>
<dbReference type="EMBL" id="CAJOBJ010045510">
    <property type="protein sequence ID" value="CAF4348071.1"/>
    <property type="molecule type" value="Genomic_DNA"/>
</dbReference>
<evidence type="ECO:0000259" key="3">
    <source>
        <dbReference type="PROSITE" id="PS52035"/>
    </source>
</evidence>
<evidence type="ECO:0000256" key="1">
    <source>
        <dbReference type="ARBA" id="ARBA00005988"/>
    </source>
</evidence>
<feature type="domain" description="Peptidase M14" evidence="3">
    <location>
        <begin position="1"/>
        <end position="62"/>
    </location>
</feature>
<dbReference type="Proteomes" id="UP000676336">
    <property type="component" value="Unassembled WGS sequence"/>
</dbReference>
<evidence type="ECO:0000313" key="7">
    <source>
        <dbReference type="Proteomes" id="UP000681967"/>
    </source>
</evidence>
<protein>
    <recommendedName>
        <fullName evidence="3">Peptidase M14 domain-containing protein</fullName>
    </recommendedName>
</protein>
<dbReference type="EMBL" id="CAJOBH010021321">
    <property type="protein sequence ID" value="CAF4223324.1"/>
    <property type="molecule type" value="Genomic_DNA"/>
</dbReference>
<dbReference type="Pfam" id="PF00246">
    <property type="entry name" value="Peptidase_M14"/>
    <property type="match status" value="1"/>
</dbReference>
<dbReference type="AlphaFoldDB" id="A0A8S2SEA1"/>
<comment type="similarity">
    <text evidence="1 2">Belongs to the peptidase M14 family.</text>
</comment>